<dbReference type="AlphaFoldDB" id="A0A2I2KIR8"/>
<dbReference type="Proteomes" id="UP000234331">
    <property type="component" value="Unassembled WGS sequence"/>
</dbReference>
<keyword evidence="3" id="KW-1185">Reference proteome</keyword>
<evidence type="ECO:0000313" key="2">
    <source>
        <dbReference type="EMBL" id="SNQ45544.1"/>
    </source>
</evidence>
<evidence type="ECO:0000313" key="3">
    <source>
        <dbReference type="Proteomes" id="UP000234331"/>
    </source>
</evidence>
<feature type="compositionally biased region" description="Basic and acidic residues" evidence="1">
    <location>
        <begin position="47"/>
        <end position="56"/>
    </location>
</feature>
<feature type="region of interest" description="Disordered" evidence="1">
    <location>
        <begin position="47"/>
        <end position="83"/>
    </location>
</feature>
<sequence>MWHEADLPPGRDGYARTLRLPDGAEVTLVITSSTLTPHQRAEVRRKILSQHLERDPSGSSKTSPQPLPAPPGSGVSARGGGHG</sequence>
<gene>
    <name evidence="2" type="ORF">FRACA_1020002</name>
</gene>
<reference evidence="2 3" key="1">
    <citation type="submission" date="2017-06" db="EMBL/GenBank/DDBJ databases">
        <authorList>
            <person name="Kim H.J."/>
            <person name="Triplett B.A."/>
        </authorList>
    </citation>
    <scope>NUCLEOTIDE SEQUENCE [LARGE SCALE GENOMIC DNA]</scope>
    <source>
        <strain evidence="2">FRACA_ARgP5</strain>
    </source>
</reference>
<organism evidence="2 3">
    <name type="scientific">Frankia canadensis</name>
    <dbReference type="NCBI Taxonomy" id="1836972"/>
    <lineage>
        <taxon>Bacteria</taxon>
        <taxon>Bacillati</taxon>
        <taxon>Actinomycetota</taxon>
        <taxon>Actinomycetes</taxon>
        <taxon>Frankiales</taxon>
        <taxon>Frankiaceae</taxon>
        <taxon>Frankia</taxon>
    </lineage>
</organism>
<evidence type="ECO:0000256" key="1">
    <source>
        <dbReference type="SAM" id="MobiDB-lite"/>
    </source>
</evidence>
<dbReference type="EMBL" id="FZMO01000005">
    <property type="protein sequence ID" value="SNQ45544.1"/>
    <property type="molecule type" value="Genomic_DNA"/>
</dbReference>
<name>A0A2I2KIR8_9ACTN</name>
<proteinExistence type="predicted"/>
<accession>A0A2I2KIR8</accession>
<protein>
    <submittedName>
        <fullName evidence="2">Uncharacterized protein</fullName>
    </submittedName>
</protein>